<dbReference type="AlphaFoldDB" id="A0A8A2VCH5"/>
<dbReference type="KEGG" id="hakz:J0X25_01910"/>
<reference evidence="2 3" key="1">
    <citation type="submission" date="2021-03" db="EMBL/GenBank/DDBJ databases">
        <title>Haloterrigena longa sp. nov. and Haloterrigena limicola sp. nov., extremely halophilic archaea isolated from a salt lake.</title>
        <authorList>
            <person name="Henglin C."/>
        </authorList>
    </citation>
    <scope>NUCLEOTIDE SEQUENCE [LARGE SCALE GENOMIC DNA]</scope>
    <source>
        <strain evidence="2 3">KZCA68</strain>
    </source>
</reference>
<dbReference type="PROSITE" id="PS51725">
    <property type="entry name" value="ABM"/>
    <property type="match status" value="1"/>
</dbReference>
<dbReference type="GO" id="GO:0004497">
    <property type="term" value="F:monooxygenase activity"/>
    <property type="evidence" value="ECO:0007669"/>
    <property type="project" value="UniProtKB-KW"/>
</dbReference>
<name>A0A8A2VCH5_9EURY</name>
<evidence type="ECO:0000313" key="3">
    <source>
        <dbReference type="Proteomes" id="UP000663203"/>
    </source>
</evidence>
<dbReference type="SUPFAM" id="SSF54909">
    <property type="entry name" value="Dimeric alpha+beta barrel"/>
    <property type="match status" value="1"/>
</dbReference>
<feature type="domain" description="ABM" evidence="1">
    <location>
        <begin position="2"/>
        <end position="91"/>
    </location>
</feature>
<dbReference type="InterPro" id="IPR007138">
    <property type="entry name" value="ABM_dom"/>
</dbReference>
<dbReference type="InterPro" id="IPR050744">
    <property type="entry name" value="AI-2_Isomerase_LsrG"/>
</dbReference>
<organism evidence="2 3">
    <name type="scientific">Haloterrigena alkaliphila</name>
    <dbReference type="NCBI Taxonomy" id="2816475"/>
    <lineage>
        <taxon>Archaea</taxon>
        <taxon>Methanobacteriati</taxon>
        <taxon>Methanobacteriota</taxon>
        <taxon>Stenosarchaea group</taxon>
        <taxon>Halobacteria</taxon>
        <taxon>Halobacteriales</taxon>
        <taxon>Natrialbaceae</taxon>
        <taxon>Haloterrigena</taxon>
    </lineage>
</organism>
<evidence type="ECO:0000313" key="2">
    <source>
        <dbReference type="EMBL" id="QSW99743.1"/>
    </source>
</evidence>
<dbReference type="Gene3D" id="3.30.70.100">
    <property type="match status" value="1"/>
</dbReference>
<dbReference type="PANTHER" id="PTHR33336:SF15">
    <property type="entry name" value="ABM DOMAIN-CONTAINING PROTEIN"/>
    <property type="match status" value="1"/>
</dbReference>
<accession>A0A8A2VCH5</accession>
<proteinExistence type="predicted"/>
<dbReference type="Pfam" id="PF03992">
    <property type="entry name" value="ABM"/>
    <property type="match status" value="1"/>
</dbReference>
<keyword evidence="2" id="KW-0503">Monooxygenase</keyword>
<evidence type="ECO:0000259" key="1">
    <source>
        <dbReference type="PROSITE" id="PS51725"/>
    </source>
</evidence>
<dbReference type="Proteomes" id="UP000663203">
    <property type="component" value="Chromosome"/>
</dbReference>
<dbReference type="RefSeq" id="WP_207289349.1">
    <property type="nucleotide sequence ID" value="NZ_CP071462.1"/>
</dbReference>
<sequence length="101" mass="11488">MLVIHATFPVEPDSRDEALELVRDLAEDSREEDGIIDYRVATDVEEPNVFRFFERYEDEAAFGAHAETDHFQAFEEALPDLLAGEPDVTRFDVESSSPVEL</sequence>
<protein>
    <submittedName>
        <fullName evidence="2">Antibiotic biosynthesis monooxygenase</fullName>
    </submittedName>
</protein>
<keyword evidence="3" id="KW-1185">Reference proteome</keyword>
<dbReference type="EMBL" id="CP071462">
    <property type="protein sequence ID" value="QSW99743.1"/>
    <property type="molecule type" value="Genomic_DNA"/>
</dbReference>
<gene>
    <name evidence="2" type="ORF">J0X25_01910</name>
</gene>
<dbReference type="PANTHER" id="PTHR33336">
    <property type="entry name" value="QUINOL MONOOXYGENASE YGIN-RELATED"/>
    <property type="match status" value="1"/>
</dbReference>
<dbReference type="GeneID" id="63186021"/>
<dbReference type="InterPro" id="IPR011008">
    <property type="entry name" value="Dimeric_a/b-barrel"/>
</dbReference>
<keyword evidence="2" id="KW-0560">Oxidoreductase</keyword>